<dbReference type="Proteomes" id="UP000295264">
    <property type="component" value="Unassembled WGS sequence"/>
</dbReference>
<organism evidence="1 2">
    <name type="scientific">Sousa chinensis</name>
    <name type="common">Indo-pacific humpbacked dolphin</name>
    <name type="synonym">Steno chinensis</name>
    <dbReference type="NCBI Taxonomy" id="103600"/>
    <lineage>
        <taxon>Eukaryota</taxon>
        <taxon>Metazoa</taxon>
        <taxon>Chordata</taxon>
        <taxon>Craniata</taxon>
        <taxon>Vertebrata</taxon>
        <taxon>Euteleostomi</taxon>
        <taxon>Mammalia</taxon>
        <taxon>Eutheria</taxon>
        <taxon>Laurasiatheria</taxon>
        <taxon>Artiodactyla</taxon>
        <taxon>Whippomorpha</taxon>
        <taxon>Cetacea</taxon>
        <taxon>Odontoceti</taxon>
        <taxon>Delphinidae</taxon>
        <taxon>Sousa</taxon>
    </lineage>
</organism>
<accession>A0A484H1Q1</accession>
<reference evidence="1 2" key="1">
    <citation type="journal article" date="2018" name="Genomics">
        <title>Molecular footprints of inshore aquatic adaptation in Indo-Pacific humpback dolphin (Sousa chinensis).</title>
        <authorList>
            <person name="Ming Y."/>
            <person name="Jian J."/>
            <person name="Yu F."/>
            <person name="Yu X."/>
            <person name="Wang J."/>
            <person name="Liu W."/>
        </authorList>
    </citation>
    <scope>NUCLEOTIDE SEQUENCE [LARGE SCALE GENOMIC DNA]</scope>
    <source>
        <strain evidence="1">MY-2018</strain>
        <tissue evidence="1">Skin</tissue>
    </source>
</reference>
<proteinExistence type="predicted"/>
<feature type="non-terminal residue" evidence="1">
    <location>
        <position position="71"/>
    </location>
</feature>
<sequence length="71" mass="7679">MALANTLTLALANTLTLALTNTMKLVLTMALILSITKALNMSLKGDSRAGRSACKRELLSCKRRKNDLKMG</sequence>
<protein>
    <submittedName>
        <fullName evidence="1">Uncharacterized protein</fullName>
    </submittedName>
</protein>
<dbReference type="EMBL" id="QWLN02001146">
    <property type="protein sequence ID" value="TEA41551.1"/>
    <property type="molecule type" value="Genomic_DNA"/>
</dbReference>
<gene>
    <name evidence="1" type="ORF">DBR06_SOUSAS6110015</name>
</gene>
<keyword evidence="2" id="KW-1185">Reference proteome</keyword>
<dbReference type="AlphaFoldDB" id="A0A484H1Q1"/>
<evidence type="ECO:0000313" key="1">
    <source>
        <dbReference type="EMBL" id="TEA41551.1"/>
    </source>
</evidence>
<name>A0A484H1Q1_SOUCH</name>
<comment type="caution">
    <text evidence="1">The sequence shown here is derived from an EMBL/GenBank/DDBJ whole genome shotgun (WGS) entry which is preliminary data.</text>
</comment>
<evidence type="ECO:0000313" key="2">
    <source>
        <dbReference type="Proteomes" id="UP000295264"/>
    </source>
</evidence>